<dbReference type="InterPro" id="IPR027310">
    <property type="entry name" value="Profilin_CS"/>
</dbReference>
<name>A0A9D5M3Z5_9FIRM</name>
<dbReference type="GO" id="GO:0003779">
    <property type="term" value="F:actin binding"/>
    <property type="evidence" value="ECO:0007669"/>
    <property type="project" value="InterPro"/>
</dbReference>
<accession>A0A9D5M3Z5</accession>
<evidence type="ECO:0000256" key="1">
    <source>
        <dbReference type="SAM" id="Phobius"/>
    </source>
</evidence>
<dbReference type="Proteomes" id="UP000806542">
    <property type="component" value="Unassembled WGS sequence"/>
</dbReference>
<protein>
    <submittedName>
        <fullName evidence="2">Uncharacterized protein</fullName>
    </submittedName>
</protein>
<keyword evidence="1" id="KW-0812">Transmembrane</keyword>
<dbReference type="AlphaFoldDB" id="A0A9D5M3Z5"/>
<feature type="transmembrane region" description="Helical" evidence="1">
    <location>
        <begin position="56"/>
        <end position="81"/>
    </location>
</feature>
<dbReference type="PROSITE" id="PS00414">
    <property type="entry name" value="PROFILIN"/>
    <property type="match status" value="1"/>
</dbReference>
<keyword evidence="3" id="KW-1185">Reference proteome</keyword>
<comment type="caution">
    <text evidence="2">The sequence shown here is derived from an EMBL/GenBank/DDBJ whole genome shotgun (WGS) entry which is preliminary data.</text>
</comment>
<sequence>MSRWQDYKEEAINFAAPYVRQAGEHAENAAEKIGKSYRKNRRKIKREFRLLRIKRILEIASSIVMIAAAVVALLLLAANWLKEKN</sequence>
<dbReference type="EMBL" id="JADCKB010000013">
    <property type="protein sequence ID" value="MBE5040274.1"/>
    <property type="molecule type" value="Genomic_DNA"/>
</dbReference>
<keyword evidence="1" id="KW-0472">Membrane</keyword>
<gene>
    <name evidence="2" type="ORF">INF28_07340</name>
</gene>
<proteinExistence type="predicted"/>
<keyword evidence="1" id="KW-1133">Transmembrane helix</keyword>
<reference evidence="2" key="1">
    <citation type="submission" date="2020-10" db="EMBL/GenBank/DDBJ databases">
        <title>ChiBAC.</title>
        <authorList>
            <person name="Zenner C."/>
            <person name="Hitch T.C.A."/>
            <person name="Clavel T."/>
        </authorList>
    </citation>
    <scope>NUCLEOTIDE SEQUENCE</scope>
    <source>
        <strain evidence="2">DSM 107454</strain>
    </source>
</reference>
<evidence type="ECO:0000313" key="2">
    <source>
        <dbReference type="EMBL" id="MBE5040274.1"/>
    </source>
</evidence>
<organism evidence="2 3">
    <name type="scientific">Ructibacterium gallinarum</name>
    <dbReference type="NCBI Taxonomy" id="2779355"/>
    <lineage>
        <taxon>Bacteria</taxon>
        <taxon>Bacillati</taxon>
        <taxon>Bacillota</taxon>
        <taxon>Clostridia</taxon>
        <taxon>Eubacteriales</taxon>
        <taxon>Oscillospiraceae</taxon>
        <taxon>Ructibacterium</taxon>
    </lineage>
</organism>
<dbReference type="RefSeq" id="WP_226392826.1">
    <property type="nucleotide sequence ID" value="NZ_JADCKB010000013.1"/>
</dbReference>
<evidence type="ECO:0000313" key="3">
    <source>
        <dbReference type="Proteomes" id="UP000806542"/>
    </source>
</evidence>